<keyword evidence="2" id="KW-0813">Transport</keyword>
<comment type="caution">
    <text evidence="9">The sequence shown here is derived from an EMBL/GenBank/DDBJ whole genome shotgun (WGS) entry which is preliminary data.</text>
</comment>
<proteinExistence type="predicted"/>
<name>A0A4Q7YX39_9BACT</name>
<dbReference type="InterPro" id="IPR037066">
    <property type="entry name" value="Plug_dom_sf"/>
</dbReference>
<keyword evidence="9" id="KW-0675">Receptor</keyword>
<dbReference type="InterPro" id="IPR036942">
    <property type="entry name" value="Beta-barrel_TonB_sf"/>
</dbReference>
<dbReference type="Gene3D" id="2.170.130.10">
    <property type="entry name" value="TonB-dependent receptor, plug domain"/>
    <property type="match status" value="1"/>
</dbReference>
<dbReference type="GO" id="GO:0009279">
    <property type="term" value="C:cell outer membrane"/>
    <property type="evidence" value="ECO:0007669"/>
    <property type="project" value="UniProtKB-SubCell"/>
</dbReference>
<dbReference type="InterPro" id="IPR039426">
    <property type="entry name" value="TonB-dep_rcpt-like"/>
</dbReference>
<dbReference type="AlphaFoldDB" id="A0A4Q7YX39"/>
<dbReference type="PANTHER" id="PTHR30069:SF29">
    <property type="entry name" value="HEMOGLOBIN AND HEMOGLOBIN-HAPTOGLOBIN-BINDING PROTEIN 1-RELATED"/>
    <property type="match status" value="1"/>
</dbReference>
<keyword evidence="4" id="KW-0812">Transmembrane</keyword>
<keyword evidence="7" id="KW-0998">Cell outer membrane</keyword>
<keyword evidence="6" id="KW-0472">Membrane</keyword>
<evidence type="ECO:0000256" key="2">
    <source>
        <dbReference type="ARBA" id="ARBA00022448"/>
    </source>
</evidence>
<evidence type="ECO:0000256" key="3">
    <source>
        <dbReference type="ARBA" id="ARBA00022452"/>
    </source>
</evidence>
<keyword evidence="3" id="KW-1134">Transmembrane beta strand</keyword>
<dbReference type="PANTHER" id="PTHR30069">
    <property type="entry name" value="TONB-DEPENDENT OUTER MEMBRANE RECEPTOR"/>
    <property type="match status" value="1"/>
</dbReference>
<comment type="subcellular location">
    <subcellularLocation>
        <location evidence="1">Cell outer membrane</location>
        <topology evidence="1">Multi-pass membrane protein</topology>
    </subcellularLocation>
</comment>
<dbReference type="GO" id="GO:0015344">
    <property type="term" value="F:siderophore uptake transmembrane transporter activity"/>
    <property type="evidence" value="ECO:0007669"/>
    <property type="project" value="TreeGrafter"/>
</dbReference>
<dbReference type="Proteomes" id="UP000292958">
    <property type="component" value="Unassembled WGS sequence"/>
</dbReference>
<sequence length="695" mass="77031">MLNTYSPKPSAMLPPEIPSIVNTSTSAETEARPKDGVGVVKTEIKVVATQSESSEGFERRITPKEIETSAGTFGDPSRFMQMLPGIVSDNDKFNDFIVRGGNSQETLFIVDNIEMPSINQLALSNTTGGFVSMIDNKAIQQMTLHTDTYDSKYDQRLSAVVEISTTKDERTVPHAEVELGMAGVGGSIGRPWGTDGSMFLSGRQSILHLLTNDIGMNGVPIYNNSLFRADKRIDDRNKLWGLSVTGVDSISIHPNPMNRWQTNPYDIAYKGWRNTTGLNWQHVFSKGSFGVLSLANSEQSQSLRENAQLLADATVYAEDTRDGITRAKFDGTIQAKSWLTITAGVRTAVNRTNYRVDQPLGLQNPYSESAAPVNAMSLNRNFSTFSSAEYSQAAFLLPRGMKVVVGQRLSQWAILGSKAWTPKALLMMPIFGRVAHIGYAEYAQLPPSLYILAFNNQASLQPIRSRHITGGFEIVNFQRTRISVEAYQKRYSDYPVAVNFPQLSLANITNTFGQAFLMFPMTSKGLGLARGVELGLDYRLSSRLTLTSAVTYSRNWYSGLDGVLRRGSFDLPFVANIAGNIRLRGNMIMSSRYSVASGKPYTPDNLLLSTMQNRDVYDLSKINASRAAAYSRLDFRLEQSHSLRRGTFTWHVGLQNALGTSNFYSYEWRPRANGAGVLAQEQMPRFPDGGFKYAF</sequence>
<evidence type="ECO:0000313" key="10">
    <source>
        <dbReference type="Proteomes" id="UP000292958"/>
    </source>
</evidence>
<gene>
    <name evidence="9" type="ORF">BDD14_3860</name>
</gene>
<dbReference type="Pfam" id="PF07715">
    <property type="entry name" value="Plug"/>
    <property type="match status" value="1"/>
</dbReference>
<keyword evidence="10" id="KW-1185">Reference proteome</keyword>
<protein>
    <submittedName>
        <fullName evidence="9">TonB-dependent receptor-like protein</fullName>
    </submittedName>
</protein>
<accession>A0A4Q7YX39</accession>
<evidence type="ECO:0000256" key="6">
    <source>
        <dbReference type="ARBA" id="ARBA00023136"/>
    </source>
</evidence>
<dbReference type="SUPFAM" id="SSF56935">
    <property type="entry name" value="Porins"/>
    <property type="match status" value="1"/>
</dbReference>
<dbReference type="GO" id="GO:0044718">
    <property type="term" value="P:siderophore transmembrane transport"/>
    <property type="evidence" value="ECO:0007669"/>
    <property type="project" value="TreeGrafter"/>
</dbReference>
<keyword evidence="5" id="KW-0732">Signal</keyword>
<dbReference type="Gene3D" id="2.40.170.20">
    <property type="entry name" value="TonB-dependent receptor, beta-barrel domain"/>
    <property type="match status" value="1"/>
</dbReference>
<evidence type="ECO:0000259" key="8">
    <source>
        <dbReference type="Pfam" id="PF07715"/>
    </source>
</evidence>
<organism evidence="9 10">
    <name type="scientific">Edaphobacter modestus</name>
    <dbReference type="NCBI Taxonomy" id="388466"/>
    <lineage>
        <taxon>Bacteria</taxon>
        <taxon>Pseudomonadati</taxon>
        <taxon>Acidobacteriota</taxon>
        <taxon>Terriglobia</taxon>
        <taxon>Terriglobales</taxon>
        <taxon>Acidobacteriaceae</taxon>
        <taxon>Edaphobacter</taxon>
    </lineage>
</organism>
<evidence type="ECO:0000313" key="9">
    <source>
        <dbReference type="EMBL" id="RZU42300.1"/>
    </source>
</evidence>
<dbReference type="InterPro" id="IPR012910">
    <property type="entry name" value="Plug_dom"/>
</dbReference>
<evidence type="ECO:0000256" key="5">
    <source>
        <dbReference type="ARBA" id="ARBA00022729"/>
    </source>
</evidence>
<evidence type="ECO:0000256" key="1">
    <source>
        <dbReference type="ARBA" id="ARBA00004571"/>
    </source>
</evidence>
<evidence type="ECO:0000256" key="7">
    <source>
        <dbReference type="ARBA" id="ARBA00023237"/>
    </source>
</evidence>
<reference evidence="9 10" key="1">
    <citation type="submission" date="2019-02" db="EMBL/GenBank/DDBJ databases">
        <title>Genomic Encyclopedia of Archaeal and Bacterial Type Strains, Phase II (KMG-II): from individual species to whole genera.</title>
        <authorList>
            <person name="Goeker M."/>
        </authorList>
    </citation>
    <scope>NUCLEOTIDE SEQUENCE [LARGE SCALE GENOMIC DNA]</scope>
    <source>
        <strain evidence="9 10">DSM 18101</strain>
    </source>
</reference>
<dbReference type="EMBL" id="SHKW01000001">
    <property type="protein sequence ID" value="RZU42300.1"/>
    <property type="molecule type" value="Genomic_DNA"/>
</dbReference>
<feature type="domain" description="TonB-dependent receptor plug" evidence="8">
    <location>
        <begin position="61"/>
        <end position="156"/>
    </location>
</feature>
<evidence type="ECO:0000256" key="4">
    <source>
        <dbReference type="ARBA" id="ARBA00022692"/>
    </source>
</evidence>